<feature type="compositionally biased region" description="Basic and acidic residues" evidence="1">
    <location>
        <begin position="54"/>
        <end position="68"/>
    </location>
</feature>
<evidence type="ECO:0000313" key="2">
    <source>
        <dbReference type="EMBL" id="MBC3911414.1"/>
    </source>
</evidence>
<evidence type="ECO:0000313" key="3">
    <source>
        <dbReference type="Proteomes" id="UP000646911"/>
    </source>
</evidence>
<comment type="caution">
    <text evidence="2">The sequence shown here is derived from an EMBL/GenBank/DDBJ whole genome shotgun (WGS) entry which is preliminary data.</text>
</comment>
<evidence type="ECO:0008006" key="4">
    <source>
        <dbReference type="Google" id="ProtNLM"/>
    </source>
</evidence>
<feature type="region of interest" description="Disordered" evidence="1">
    <location>
        <begin position="47"/>
        <end position="83"/>
    </location>
</feature>
<dbReference type="Pfam" id="PF10945">
    <property type="entry name" value="CBP_BcsR"/>
    <property type="match status" value="1"/>
</dbReference>
<proteinExistence type="predicted"/>
<feature type="compositionally biased region" description="Basic and acidic residues" evidence="1">
    <location>
        <begin position="247"/>
        <end position="256"/>
    </location>
</feature>
<keyword evidence="3" id="KW-1185">Reference proteome</keyword>
<dbReference type="RefSeq" id="WP_186957126.1">
    <property type="nucleotide sequence ID" value="NZ_JACOFX010000033.1"/>
</dbReference>
<dbReference type="InterPro" id="IPR024487">
    <property type="entry name" value="CBP_BcsR"/>
</dbReference>
<organism evidence="2 3">
    <name type="scientific">Undibacterium umbellatum</name>
    <dbReference type="NCBI Taxonomy" id="2762300"/>
    <lineage>
        <taxon>Bacteria</taxon>
        <taxon>Pseudomonadati</taxon>
        <taxon>Pseudomonadota</taxon>
        <taxon>Betaproteobacteria</taxon>
        <taxon>Burkholderiales</taxon>
        <taxon>Oxalobacteraceae</taxon>
        <taxon>Undibacterium</taxon>
    </lineage>
</organism>
<dbReference type="NCBIfam" id="NF040718">
    <property type="entry name" value="BcsP_of_Ic"/>
    <property type="match status" value="1"/>
</dbReference>
<accession>A0ABR6ZIA9</accession>
<dbReference type="EMBL" id="JACOFX010000033">
    <property type="protein sequence ID" value="MBC3911414.1"/>
    <property type="molecule type" value="Genomic_DNA"/>
</dbReference>
<evidence type="ECO:0000256" key="1">
    <source>
        <dbReference type="SAM" id="MobiDB-lite"/>
    </source>
</evidence>
<gene>
    <name evidence="2" type="ORF">H8L47_28015</name>
</gene>
<name>A0ABR6ZIA9_9BURK</name>
<reference evidence="2 3" key="1">
    <citation type="submission" date="2020-08" db="EMBL/GenBank/DDBJ databases">
        <title>Novel species isolated from subtropical streams in China.</title>
        <authorList>
            <person name="Lu H."/>
        </authorList>
    </citation>
    <scope>NUCLEOTIDE SEQUENCE [LARGE SCALE GENOMIC DNA]</scope>
    <source>
        <strain evidence="2 3">NL8W</strain>
    </source>
</reference>
<dbReference type="Proteomes" id="UP000646911">
    <property type="component" value="Unassembled WGS sequence"/>
</dbReference>
<protein>
    <recommendedName>
        <fullName evidence="4">Cellulose biosynthesis protein BcsR</fullName>
    </recommendedName>
</protein>
<feature type="region of interest" description="Disordered" evidence="1">
    <location>
        <begin position="246"/>
        <end position="269"/>
    </location>
</feature>
<sequence>MDDDVKNLFQKFGQSTEAYREINRDADSEQAKLRWPLLRDVHLHAGHAPARAHHRDEELAEPARHNETPFRPAAGKPAASRATAVKTVPLQAAAEVHAHGKPAAQLSLKQMLMQQAAVEELDTEVEVAPPFLSRILPAAPRQNVASRKEAGSSGLFFNRTQAEREAEVPVPATPVSATMASTRKPVSMAPAQTPATAATFIHNIPAAHVVPAKQVQSSVEEVVTQKVAGKSVAKDQPVSAVFGRLAGKQDEARPEETGSNSFFKKLFKP</sequence>